<evidence type="ECO:0000256" key="13">
    <source>
        <dbReference type="RuleBase" id="RU003555"/>
    </source>
</evidence>
<keyword evidence="8 11" id="KW-0346">Stress response</keyword>
<feature type="short sequence motif" description="RadA KNRFG motif" evidence="11">
    <location>
        <begin position="255"/>
        <end position="259"/>
    </location>
</feature>
<accession>A0ABV9NUW0</accession>
<keyword evidence="4 13" id="KW-0863">Zinc-finger</keyword>
<dbReference type="EMBL" id="JBHSGK010000008">
    <property type="protein sequence ID" value="MFC4736686.1"/>
    <property type="molecule type" value="Genomic_DNA"/>
</dbReference>
<dbReference type="Pfam" id="PF13481">
    <property type="entry name" value="AAA_25"/>
    <property type="match status" value="1"/>
</dbReference>
<feature type="binding site" evidence="11">
    <location>
        <begin position="98"/>
        <end position="105"/>
    </location>
    <ligand>
        <name>ATP</name>
        <dbReference type="ChEBI" id="CHEBI:30616"/>
    </ligand>
</feature>
<evidence type="ECO:0000256" key="4">
    <source>
        <dbReference type="ARBA" id="ARBA00022771"/>
    </source>
</evidence>
<dbReference type="Gene3D" id="3.30.230.10">
    <property type="match status" value="1"/>
</dbReference>
<evidence type="ECO:0000313" key="16">
    <source>
        <dbReference type="Proteomes" id="UP001595896"/>
    </source>
</evidence>
<dbReference type="InterPro" id="IPR014721">
    <property type="entry name" value="Ribsml_uS5_D2-typ_fold_subgr"/>
</dbReference>
<comment type="domain">
    <text evidence="11">The middle region has homology to RecA with ATPase motifs including the RadA KNRFG motif, while the C-terminus is homologous to Lon protease.</text>
</comment>
<keyword evidence="2 11" id="KW-0547">Nucleotide-binding</keyword>
<dbReference type="InterPro" id="IPR003593">
    <property type="entry name" value="AAA+_ATPase"/>
</dbReference>
<keyword evidence="6 13" id="KW-0862">Zinc</keyword>
<name>A0ABV9NUW0_9BACI</name>
<keyword evidence="10 11" id="KW-0234">DNA repair</keyword>
<evidence type="ECO:0000256" key="12">
    <source>
        <dbReference type="NCBIfam" id="TIGR00416"/>
    </source>
</evidence>
<dbReference type="PANTHER" id="PTHR32472">
    <property type="entry name" value="DNA REPAIR PROTEIN RADA"/>
    <property type="match status" value="1"/>
</dbReference>
<reference evidence="16" key="1">
    <citation type="journal article" date="2019" name="Int. J. Syst. Evol. Microbiol.">
        <title>The Global Catalogue of Microorganisms (GCM) 10K type strain sequencing project: providing services to taxonomists for standard genome sequencing and annotation.</title>
        <authorList>
            <consortium name="The Broad Institute Genomics Platform"/>
            <consortium name="The Broad Institute Genome Sequencing Center for Infectious Disease"/>
            <person name="Wu L."/>
            <person name="Ma J."/>
        </authorList>
    </citation>
    <scope>NUCLEOTIDE SEQUENCE [LARGE SCALE GENOMIC DNA]</scope>
    <source>
        <strain evidence="16">JCM 12165</strain>
    </source>
</reference>
<dbReference type="InterPro" id="IPR020568">
    <property type="entry name" value="Ribosomal_Su5_D2-typ_SF"/>
</dbReference>
<dbReference type="Proteomes" id="UP001595896">
    <property type="component" value="Unassembled WGS sequence"/>
</dbReference>
<dbReference type="InterPro" id="IPR027417">
    <property type="entry name" value="P-loop_NTPase"/>
</dbReference>
<evidence type="ECO:0000256" key="11">
    <source>
        <dbReference type="HAMAP-Rule" id="MF_01498"/>
    </source>
</evidence>
<dbReference type="HAMAP" id="MF_01498">
    <property type="entry name" value="RadA_bact"/>
    <property type="match status" value="1"/>
</dbReference>
<comment type="similarity">
    <text evidence="11 13">Belongs to the RecA family. RadA subfamily.</text>
</comment>
<comment type="caution">
    <text evidence="15">The sequence shown here is derived from an EMBL/GenBank/DDBJ whole genome shotgun (WGS) entry which is preliminary data.</text>
</comment>
<dbReference type="InterPro" id="IPR020588">
    <property type="entry name" value="RecA_ATP-bd"/>
</dbReference>
<dbReference type="Pfam" id="PF13541">
    <property type="entry name" value="ChlI"/>
    <property type="match status" value="1"/>
</dbReference>
<dbReference type="NCBIfam" id="TIGR00416">
    <property type="entry name" value="sms"/>
    <property type="match status" value="1"/>
</dbReference>
<keyword evidence="9 11" id="KW-0238">DNA-binding</keyword>
<evidence type="ECO:0000256" key="5">
    <source>
        <dbReference type="ARBA" id="ARBA00022801"/>
    </source>
</evidence>
<feature type="domain" description="RecA family profile 1" evidence="14">
    <location>
        <begin position="69"/>
        <end position="218"/>
    </location>
</feature>
<evidence type="ECO:0000256" key="2">
    <source>
        <dbReference type="ARBA" id="ARBA00022741"/>
    </source>
</evidence>
<dbReference type="SUPFAM" id="SSF52540">
    <property type="entry name" value="P-loop containing nucleoside triphosphate hydrolases"/>
    <property type="match status" value="1"/>
</dbReference>
<evidence type="ECO:0000256" key="8">
    <source>
        <dbReference type="ARBA" id="ARBA00023016"/>
    </source>
</evidence>
<gene>
    <name evidence="11 15" type="primary">radA</name>
    <name evidence="15" type="ORF">ACFO4L_08840</name>
</gene>
<dbReference type="InterPro" id="IPR004504">
    <property type="entry name" value="DNA_repair_RadA"/>
</dbReference>
<protein>
    <recommendedName>
        <fullName evidence="11 12">DNA repair protein RadA</fullName>
    </recommendedName>
</protein>
<comment type="function">
    <text evidence="11">Plays a role in repairing double-strand DNA breaks, probably involving stabilizing or processing branched DNA or blocked replication forks.</text>
</comment>
<evidence type="ECO:0000256" key="9">
    <source>
        <dbReference type="ARBA" id="ARBA00023125"/>
    </source>
</evidence>
<evidence type="ECO:0000256" key="6">
    <source>
        <dbReference type="ARBA" id="ARBA00022833"/>
    </source>
</evidence>
<dbReference type="SUPFAM" id="SSF54211">
    <property type="entry name" value="Ribosomal protein S5 domain 2-like"/>
    <property type="match status" value="1"/>
</dbReference>
<dbReference type="InterPro" id="IPR041166">
    <property type="entry name" value="Rubredoxin_2"/>
</dbReference>
<dbReference type="RefSeq" id="WP_377909325.1">
    <property type="nucleotide sequence ID" value="NZ_JBHSGK010000008.1"/>
</dbReference>
<dbReference type="CDD" id="cd01121">
    <property type="entry name" value="RadA_SMS_N"/>
    <property type="match status" value="1"/>
</dbReference>
<evidence type="ECO:0000313" key="15">
    <source>
        <dbReference type="EMBL" id="MFC4736686.1"/>
    </source>
</evidence>
<keyword evidence="7 11" id="KW-0067">ATP-binding</keyword>
<keyword evidence="16" id="KW-1185">Reference proteome</keyword>
<proteinExistence type="inferred from homology"/>
<evidence type="ECO:0000256" key="10">
    <source>
        <dbReference type="ARBA" id="ARBA00023204"/>
    </source>
</evidence>
<evidence type="ECO:0000256" key="3">
    <source>
        <dbReference type="ARBA" id="ARBA00022763"/>
    </source>
</evidence>
<comment type="function">
    <text evidence="13">DNA-dependent ATPase involved in processing of recombination intermediates, plays a role in repairing DNA breaks. Stimulates the branch migration of RecA-mediated strand transfer reactions, allowing the 3' invading strand to extend heteroduplex DNA faster. Binds ssDNA in the presence of ADP but not other nucleotides, has ATPase activity that is stimulated by ssDNA and various branched DNA structures, but inhibited by SSB. Does not have RecA's homology-searching function.</text>
</comment>
<dbReference type="SMART" id="SM00382">
    <property type="entry name" value="AAA"/>
    <property type="match status" value="1"/>
</dbReference>
<feature type="region of interest" description="Lon-protease-like" evidence="11">
    <location>
        <begin position="354"/>
        <end position="468"/>
    </location>
</feature>
<evidence type="ECO:0000256" key="7">
    <source>
        <dbReference type="ARBA" id="ARBA00022840"/>
    </source>
</evidence>
<keyword evidence="1 11" id="KW-0479">Metal-binding</keyword>
<dbReference type="Pfam" id="PF18073">
    <property type="entry name" value="Zn_ribbon_LapB"/>
    <property type="match status" value="1"/>
</dbReference>
<keyword evidence="3 11" id="KW-0227">DNA damage</keyword>
<keyword evidence="5" id="KW-0378">Hydrolase</keyword>
<dbReference type="Gene3D" id="3.40.50.300">
    <property type="entry name" value="P-loop containing nucleotide triphosphate hydrolases"/>
    <property type="match status" value="1"/>
</dbReference>
<organism evidence="15 16">
    <name type="scientific">Bacillus daqingensis</name>
    <dbReference type="NCBI Taxonomy" id="872396"/>
    <lineage>
        <taxon>Bacteria</taxon>
        <taxon>Bacillati</taxon>
        <taxon>Bacillota</taxon>
        <taxon>Bacilli</taxon>
        <taxon>Bacillales</taxon>
        <taxon>Bacillaceae</taxon>
        <taxon>Bacillus</taxon>
    </lineage>
</organism>
<evidence type="ECO:0000256" key="1">
    <source>
        <dbReference type="ARBA" id="ARBA00022723"/>
    </source>
</evidence>
<dbReference type="PRINTS" id="PR01874">
    <property type="entry name" value="DNAREPAIRADA"/>
</dbReference>
<dbReference type="PANTHER" id="PTHR32472:SF10">
    <property type="entry name" value="DNA REPAIR PROTEIN RADA-LIKE PROTEIN"/>
    <property type="match status" value="1"/>
</dbReference>
<dbReference type="PROSITE" id="PS50162">
    <property type="entry name" value="RECA_2"/>
    <property type="match status" value="1"/>
</dbReference>
<sequence>MAKQKTKFVCQECGYESTKWMGKCPGCQQWNTLVEEMEAAPKTKRRGFVTSDGPRKVKPEPITKIERREEARSSTHIDELNRVLGGGIVPGSLVLVGGDPGIGKSTLLLQVSAMLASHKKRVLYISGEESVRQTKLRADRLGIEEDELLVLAETDVQVIERVIEEMEPALVIIDSIQTVHLEDVTSAPGSVSQVRECTSSFMRIAKTKGIAIFLVGHVTKQGAIAGPRILEHMVDTVLYFEGEQHHTYRILRAVKNRFGSTNEIGIFEMKESGLEEVLNPSEIFLEERSAGAAGSAVVASMEGTRTVLVEIQSLISPTSFGNPRRMATGVDHNRISLIMAVLEKRVGMMLQNQDAYIKVAGGVKLDEPSIDLAITVAIASSFRDVPTEPGDVIIGEVGLTGEVRRVSRIEQRVQEAAKLGFTRVIVPAKCLEGWEPPSSIQVTGVRTVSEALEVTLGGKTRGTPSFEL</sequence>
<evidence type="ECO:0000259" key="14">
    <source>
        <dbReference type="PROSITE" id="PS50162"/>
    </source>
</evidence>